<dbReference type="Pfam" id="PF07963">
    <property type="entry name" value="N_methyl"/>
    <property type="match status" value="1"/>
</dbReference>
<dbReference type="Gene3D" id="3.30.700.10">
    <property type="entry name" value="Glycoprotein, Type 4 Pilin"/>
    <property type="match status" value="1"/>
</dbReference>
<dbReference type="SUPFAM" id="SSF54523">
    <property type="entry name" value="Pili subunits"/>
    <property type="match status" value="1"/>
</dbReference>
<name>S9ZMQ4_9RHOO</name>
<evidence type="ECO:0000256" key="1">
    <source>
        <dbReference type="SAM" id="Phobius"/>
    </source>
</evidence>
<dbReference type="NCBIfam" id="TIGR02532">
    <property type="entry name" value="IV_pilin_GFxxxE"/>
    <property type="match status" value="1"/>
</dbReference>
<dbReference type="EMBL" id="ATJV01000048">
    <property type="protein sequence ID" value="EPZ15886.1"/>
    <property type="molecule type" value="Genomic_DNA"/>
</dbReference>
<dbReference type="STRING" id="1348657.M622_01585"/>
<dbReference type="PANTHER" id="PTHR30093:SF47">
    <property type="entry name" value="TYPE IV PILUS NON-CORE MINOR PILIN PILE"/>
    <property type="match status" value="1"/>
</dbReference>
<gene>
    <name evidence="2" type="ORF">M622_01585</name>
</gene>
<protein>
    <recommendedName>
        <fullName evidence="4">Pilus biosynthesis protein PilE</fullName>
    </recommendedName>
</protein>
<dbReference type="AlphaFoldDB" id="S9ZMQ4"/>
<dbReference type="RefSeq" id="WP_021248725.1">
    <property type="nucleotide sequence ID" value="NZ_ATJV01000048.1"/>
</dbReference>
<dbReference type="Proteomes" id="UP000015455">
    <property type="component" value="Unassembled WGS sequence"/>
</dbReference>
<evidence type="ECO:0000313" key="2">
    <source>
        <dbReference type="EMBL" id="EPZ15886.1"/>
    </source>
</evidence>
<proteinExistence type="predicted"/>
<dbReference type="PATRIC" id="fig|1348657.5.peg.1294"/>
<evidence type="ECO:0000313" key="3">
    <source>
        <dbReference type="Proteomes" id="UP000015455"/>
    </source>
</evidence>
<reference evidence="2 3" key="1">
    <citation type="submission" date="2013-06" db="EMBL/GenBank/DDBJ databases">
        <title>Draft genome sequence of Thauera terpenica.</title>
        <authorList>
            <person name="Liu B."/>
            <person name="Frostegard A.H."/>
            <person name="Shapleigh J.P."/>
        </authorList>
    </citation>
    <scope>NUCLEOTIDE SEQUENCE [LARGE SCALE GENOMIC DNA]</scope>
    <source>
        <strain evidence="2 3">58Eu</strain>
    </source>
</reference>
<keyword evidence="1" id="KW-0472">Membrane</keyword>
<keyword evidence="1" id="KW-1133">Transmembrane helix</keyword>
<comment type="caution">
    <text evidence="2">The sequence shown here is derived from an EMBL/GenBank/DDBJ whole genome shotgun (WGS) entry which is preliminary data.</text>
</comment>
<dbReference type="InterPro" id="IPR045584">
    <property type="entry name" value="Pilin-like"/>
</dbReference>
<dbReference type="InterPro" id="IPR031982">
    <property type="entry name" value="PilE-like"/>
</dbReference>
<sequence length="137" mass="14586">MKFRKTVAGFSLIELMIALAVISILASIAYPNYMEYLQRARRAECASVLLGQANAMERRFSTTNSYVGALPGPVQCPADGGPSSYVLGFAEDEPTALTFVIQAVPAGAQTGDRCGTLSIDNTGLKTPASGMTTRQCW</sequence>
<dbReference type="OrthoDB" id="115249at2"/>
<dbReference type="Pfam" id="PF16732">
    <property type="entry name" value="ComP_DUS"/>
    <property type="match status" value="1"/>
</dbReference>
<feature type="transmembrane region" description="Helical" evidence="1">
    <location>
        <begin position="12"/>
        <end position="33"/>
    </location>
</feature>
<keyword evidence="1" id="KW-0812">Transmembrane</keyword>
<dbReference type="GO" id="GO:0043683">
    <property type="term" value="P:type IV pilus assembly"/>
    <property type="evidence" value="ECO:0007669"/>
    <property type="project" value="InterPro"/>
</dbReference>
<dbReference type="PROSITE" id="PS00409">
    <property type="entry name" value="PROKAR_NTER_METHYL"/>
    <property type="match status" value="1"/>
</dbReference>
<dbReference type="PANTHER" id="PTHR30093">
    <property type="entry name" value="GENERAL SECRETION PATHWAY PROTEIN G"/>
    <property type="match status" value="1"/>
</dbReference>
<dbReference type="eggNOG" id="COG4968">
    <property type="taxonomic scope" value="Bacteria"/>
</dbReference>
<organism evidence="2 3">
    <name type="scientific">Thauera terpenica 58Eu</name>
    <dbReference type="NCBI Taxonomy" id="1348657"/>
    <lineage>
        <taxon>Bacteria</taxon>
        <taxon>Pseudomonadati</taxon>
        <taxon>Pseudomonadota</taxon>
        <taxon>Betaproteobacteria</taxon>
        <taxon>Rhodocyclales</taxon>
        <taxon>Zoogloeaceae</taxon>
        <taxon>Thauera</taxon>
    </lineage>
</organism>
<dbReference type="InterPro" id="IPR012902">
    <property type="entry name" value="N_methyl_site"/>
</dbReference>
<keyword evidence="3" id="KW-1185">Reference proteome</keyword>
<accession>S9ZMQ4</accession>
<evidence type="ECO:0008006" key="4">
    <source>
        <dbReference type="Google" id="ProtNLM"/>
    </source>
</evidence>